<dbReference type="PANTHER" id="PTHR18898:SF2">
    <property type="entry name" value="NUCLEOPROTEIN TPR"/>
    <property type="match status" value="1"/>
</dbReference>
<reference evidence="9" key="2">
    <citation type="journal article" date="2013" name="G3 (Bethesda)">
        <title>Genomes of Ashbya fungi isolated from insects reveal four mating-type loci, numerous translocations, lack of transposons, and distinct gene duplications.</title>
        <authorList>
            <person name="Dietrich F.S."/>
            <person name="Voegeli S."/>
            <person name="Kuo S."/>
            <person name="Philippsen P."/>
        </authorList>
    </citation>
    <scope>GENOME REANNOTATION</scope>
    <source>
        <strain evidence="9">ATCC 10895 / CBS 109.51 / FGSC 9923 / NRRL Y-1056</strain>
    </source>
</reference>
<feature type="region of interest" description="Disordered" evidence="5">
    <location>
        <begin position="1440"/>
        <end position="1470"/>
    </location>
</feature>
<accession>Q753M6</accession>
<dbReference type="KEGG" id="ago:AGOS_AFR286W"/>
<keyword evidence="3" id="KW-0539">Nucleus</keyword>
<evidence type="ECO:0000256" key="4">
    <source>
        <dbReference type="SAM" id="Coils"/>
    </source>
</evidence>
<gene>
    <name evidence="8" type="ORF">AGOS_AFR286W</name>
</gene>
<keyword evidence="9" id="KW-1185">Reference proteome</keyword>
<evidence type="ECO:0000256" key="2">
    <source>
        <dbReference type="ARBA" id="ARBA00023054"/>
    </source>
</evidence>
<dbReference type="HOGENOM" id="CLU_002365_0_0_1"/>
<dbReference type="OMA" id="HAQQNYE"/>
<protein>
    <submittedName>
        <fullName evidence="8">AFR286Wp</fullName>
    </submittedName>
</protein>
<feature type="coiled-coil region" evidence="4">
    <location>
        <begin position="1077"/>
        <end position="1122"/>
    </location>
</feature>
<dbReference type="GO" id="GO:0017056">
    <property type="term" value="F:structural constituent of nuclear pore"/>
    <property type="evidence" value="ECO:0000318"/>
    <property type="project" value="GO_Central"/>
</dbReference>
<feature type="region of interest" description="Disordered" evidence="5">
    <location>
        <begin position="84"/>
        <end position="129"/>
    </location>
</feature>
<dbReference type="InterPro" id="IPR057974">
    <property type="entry name" value="NUA/TPR/MLP1-2-like_dom"/>
</dbReference>
<dbReference type="OrthoDB" id="343070at2759"/>
<dbReference type="Pfam" id="PF07926">
    <property type="entry name" value="TPR_MLP1_2"/>
    <property type="match status" value="1"/>
</dbReference>
<feature type="region of interest" description="Disordered" evidence="5">
    <location>
        <begin position="1385"/>
        <end position="1417"/>
    </location>
</feature>
<evidence type="ECO:0000256" key="5">
    <source>
        <dbReference type="SAM" id="MobiDB-lite"/>
    </source>
</evidence>
<dbReference type="InParanoid" id="Q753M6"/>
<feature type="compositionally biased region" description="Basic and acidic residues" evidence="5">
    <location>
        <begin position="1401"/>
        <end position="1415"/>
    </location>
</feature>
<feature type="compositionally biased region" description="Basic and acidic residues" evidence="5">
    <location>
        <begin position="1718"/>
        <end position="1731"/>
    </location>
</feature>
<feature type="domain" description="NUA/TPR/MLP1-2-like" evidence="7">
    <location>
        <begin position="460"/>
        <end position="568"/>
    </location>
</feature>
<feature type="coiled-coil region" evidence="4">
    <location>
        <begin position="961"/>
        <end position="1041"/>
    </location>
</feature>
<feature type="compositionally biased region" description="Basic and acidic residues" evidence="5">
    <location>
        <begin position="1741"/>
        <end position="1758"/>
    </location>
</feature>
<feature type="coiled-coil region" evidence="4">
    <location>
        <begin position="644"/>
        <end position="675"/>
    </location>
</feature>
<feature type="coiled-coil region" evidence="4">
    <location>
        <begin position="543"/>
        <end position="610"/>
    </location>
</feature>
<feature type="compositionally biased region" description="Low complexity" evidence="5">
    <location>
        <begin position="84"/>
        <end position="96"/>
    </location>
</feature>
<dbReference type="Proteomes" id="UP000000591">
    <property type="component" value="Chromosome VI"/>
</dbReference>
<dbReference type="EMBL" id="AE016819">
    <property type="protein sequence ID" value="AAS53657.1"/>
    <property type="molecule type" value="Genomic_DNA"/>
</dbReference>
<dbReference type="eggNOG" id="KOG4674">
    <property type="taxonomic scope" value="Eukaryota"/>
</dbReference>
<feature type="compositionally biased region" description="Basic and acidic residues" evidence="5">
    <location>
        <begin position="120"/>
        <end position="129"/>
    </location>
</feature>
<dbReference type="Gene3D" id="1.10.287.1490">
    <property type="match status" value="1"/>
</dbReference>
<dbReference type="GO" id="GO:0006606">
    <property type="term" value="P:protein import into nucleus"/>
    <property type="evidence" value="ECO:0007669"/>
    <property type="project" value="InterPro"/>
</dbReference>
<feature type="coiled-coil region" evidence="4">
    <location>
        <begin position="760"/>
        <end position="840"/>
    </location>
</feature>
<dbReference type="GO" id="GO:0005643">
    <property type="term" value="C:nuclear pore"/>
    <property type="evidence" value="ECO:0000318"/>
    <property type="project" value="GO_Central"/>
</dbReference>
<dbReference type="InterPro" id="IPR012929">
    <property type="entry name" value="Nucleoprot-TPR/MLP1-2_dom"/>
</dbReference>
<dbReference type="Pfam" id="PF25785">
    <property type="entry name" value="TPR"/>
    <property type="match status" value="1"/>
</dbReference>
<feature type="coiled-coil region" evidence="4">
    <location>
        <begin position="1155"/>
        <end position="1203"/>
    </location>
</feature>
<reference evidence="8 9" key="1">
    <citation type="journal article" date="2004" name="Science">
        <title>The Ashbya gossypii genome as a tool for mapping the ancient Saccharomyces cerevisiae genome.</title>
        <authorList>
            <person name="Dietrich F.S."/>
            <person name="Voegeli S."/>
            <person name="Brachat S."/>
            <person name="Lerch A."/>
            <person name="Gates K."/>
            <person name="Steiner S."/>
            <person name="Mohr C."/>
            <person name="Pohlmann R."/>
            <person name="Luedi P."/>
            <person name="Choi S."/>
            <person name="Wing R.A."/>
            <person name="Flavier A."/>
            <person name="Gaffney T.D."/>
            <person name="Philippsen P."/>
        </authorList>
    </citation>
    <scope>NUCLEOTIDE SEQUENCE [LARGE SCALE GENOMIC DNA]</scope>
    <source>
        <strain evidence="9">ATCC 10895 / CBS 109.51 / FGSC 9923 / NRRL Y-1056</strain>
    </source>
</reference>
<feature type="domain" description="Nucleoprotein TPR/MLP1-2" evidence="6">
    <location>
        <begin position="1006"/>
        <end position="1133"/>
    </location>
</feature>
<evidence type="ECO:0000313" key="8">
    <source>
        <dbReference type="EMBL" id="AAS53657.1"/>
    </source>
</evidence>
<feature type="compositionally biased region" description="Low complexity" evidence="5">
    <location>
        <begin position="1452"/>
        <end position="1462"/>
    </location>
</feature>
<proteinExistence type="predicted"/>
<feature type="coiled-coil region" evidence="4">
    <location>
        <begin position="391"/>
        <end position="467"/>
    </location>
</feature>
<feature type="coiled-coil region" evidence="4">
    <location>
        <begin position="866"/>
        <end position="936"/>
    </location>
</feature>
<evidence type="ECO:0000313" key="9">
    <source>
        <dbReference type="Proteomes" id="UP000000591"/>
    </source>
</evidence>
<feature type="region of interest" description="Disordered" evidence="5">
    <location>
        <begin position="1717"/>
        <end position="1758"/>
    </location>
</feature>
<evidence type="ECO:0000256" key="1">
    <source>
        <dbReference type="ARBA" id="ARBA00004123"/>
    </source>
</evidence>
<feature type="coiled-coil region" evidence="4">
    <location>
        <begin position="136"/>
        <end position="268"/>
    </location>
</feature>
<dbReference type="GO" id="GO:0006406">
    <property type="term" value="P:mRNA export from nucleus"/>
    <property type="evidence" value="ECO:0000318"/>
    <property type="project" value="GO_Central"/>
</dbReference>
<name>Q753M6_EREGS</name>
<dbReference type="PANTHER" id="PTHR18898">
    <property type="entry name" value="NUCLEOPROTEIN TPR-RELATED"/>
    <property type="match status" value="1"/>
</dbReference>
<evidence type="ECO:0000256" key="3">
    <source>
        <dbReference type="ARBA" id="ARBA00023242"/>
    </source>
</evidence>
<evidence type="ECO:0000259" key="7">
    <source>
        <dbReference type="Pfam" id="PF25785"/>
    </source>
</evidence>
<keyword evidence="2 4" id="KW-0175">Coiled coil</keyword>
<dbReference type="STRING" id="284811.Q753M6"/>
<evidence type="ECO:0000259" key="6">
    <source>
        <dbReference type="Pfam" id="PF07926"/>
    </source>
</evidence>
<dbReference type="FunCoup" id="Q753M6">
    <property type="interactions" value="1185"/>
</dbReference>
<dbReference type="GeneID" id="4622096"/>
<dbReference type="RefSeq" id="NP_985833.1">
    <property type="nucleotide sequence ID" value="NM_211188.1"/>
</dbReference>
<dbReference type="SMR" id="Q753M6"/>
<feature type="compositionally biased region" description="Gly residues" evidence="5">
    <location>
        <begin position="97"/>
        <end position="106"/>
    </location>
</feature>
<comment type="subcellular location">
    <subcellularLocation>
        <location evidence="1">Nucleus</location>
    </subcellularLocation>
</comment>
<sequence length="1758" mass="200163">MSDHIESKAESKAEEVDYSRLAARLGLEQGQVQQLGEQLVRTLWGREQAFRQLEAENTRLKVSIGAAESACEHGVEALRERQQQLAAEAGAQQRGQGEAGSAGRAGGPSVPERVQQQLEETERRVAAGDSARRDLARLLEEKISDLDASQQELERVLGVNKELRRHEMELEFTVQSQRSQSLREQAEIQRLQQELALVRSNAEWTTGQLNEKNQQLNSYREKTNGEIQSTQVELNIVKNELEVEHANVAALRSKNGELSKQLQDALCETKRLTDSLHSEKQEFAREMALKQRLIELLNGQVATMKQDLEKAYDVAKNGGMSDSERERLLNDLFDTKKKLELSQANVSRLEDTIKELLETDNVQSGGRNGIEHANVGSPSGGSTISTVYGDLAALRKQLVQERRHKEELQLQVESFVVELEHKIPVLNSFKKRIEELEKQLNGVTLLLEATARERDEKVVQIKQYKNKVGDYETQVGHLVQQRSDLARQVQCLLIHISVRDDSSGPLTAEEVEFVKKLQSCRDSATGSDTQAIISNRLVEFKSVVELQQKNAELLNAIRQLAQKLEQEEHKTQSKVKSLEQNTVNEAKEAILSLQEHVQMLEDQLETVTTERDSFKLLVSEGKNNSLPNPVGAAALQPQEVADGIAHLEARLKAMAEESEQHAKMLNEEIKALYKSNSQLAIELERERSSRELADEKLSLIQKSLELVKGENADLQNRAGSLQALLLEQDTRRQSTIEEFVSAKSELFSISSQLTILQSERDFLRKVEADLKKENESLNKDNNDSQLLILQLKTAQKERDSLIEETRKRYETRIEELDGELSATKQQLERKQREYDELSSSSSTQCKWFQSKLDSLKEELGSSKLALKAKTSELDALKARLNSSTSKLEPASMDHQQSSLVLESDHASRVQSLSKDLDEANRKLSSAYSEIERYKAASNATERPSLSYNAVQDNKDGSKQAAISLEAELTKLNSDIAMANDRIKVLEDELNRREATYSTERSELQEKINALVTDKQRIEEAKADYQQKITQLQTDLEKQISSTNEAETKYQTALQKQAEISENIESLRKSSESYKSEIAKFKSAAEEARKVLERNEQTWDQQKADIEANLDLAHQRIEELSTQNRLLYDQIELLSRSPSSSLEPDTKISSDARELIVTLRRERDILETKIDVSKREEKMLRQRLELTKSELDNLRAQLSESKGLVTEGTDSSQNQEELFEKLNQLNLLREHNMSLRNESEKVSEHNEFLQNEILSLQEKVQPMEEQIKSLTATLTEKEQKLALLKEESDRWKQRSQDILHKYERIDPEEYRKLASEIEVLKAELERKSAESIDSQERFRKLRKQANERLDEFKAAKAKVESELELALSGKSQLEAKLSEAREKITSLETQLTERPASEDDNPVSHELEETKTKLQDAENTINMLKSEWSISEESFKKQLDELNKQLETIQKNSAPSSGHSDPSSYHEQPTAVLEDFKKQVEEERRTLIESHQQELTARLEASRKNFLAEKEKALEELRDSLTNVSVEAASQNLEALKKKWEEEYEQQTLQRIREAEEALKKRIRLPSEERINQVIERKQKALEQEFTTKVNATALALLKENPDSIASDKADLIKDHQKEIVQLKKDLADKFEGQLVQVKKKAFEEGRQQGIMKVKLLESKISKLESQAKAPLGTNVPTKIPLENTQPLAQQVPVKPSPFQLAYAQATFGNVPFLFNKNSEQKKVEHQDDSDSHQNTGNGNKRQSEDRAEESPGKKLREE</sequence>
<organism evidence="8 9">
    <name type="scientific">Eremothecium gossypii (strain ATCC 10895 / CBS 109.51 / FGSC 9923 / NRRL Y-1056)</name>
    <name type="common">Yeast</name>
    <name type="synonym">Ashbya gossypii</name>
    <dbReference type="NCBI Taxonomy" id="284811"/>
    <lineage>
        <taxon>Eukaryota</taxon>
        <taxon>Fungi</taxon>
        <taxon>Dikarya</taxon>
        <taxon>Ascomycota</taxon>
        <taxon>Saccharomycotina</taxon>
        <taxon>Saccharomycetes</taxon>
        <taxon>Saccharomycetales</taxon>
        <taxon>Saccharomycetaceae</taxon>
        <taxon>Eremothecium</taxon>
    </lineage>
</organism>